<keyword evidence="8" id="KW-1185">Reference proteome</keyword>
<dbReference type="EMBL" id="LT607411">
    <property type="protein sequence ID" value="SCF02298.1"/>
    <property type="molecule type" value="Genomic_DNA"/>
</dbReference>
<evidence type="ECO:0000259" key="6">
    <source>
        <dbReference type="Pfam" id="PF02668"/>
    </source>
</evidence>
<keyword evidence="3" id="KW-0560">Oxidoreductase</keyword>
<dbReference type="Proteomes" id="UP000198242">
    <property type="component" value="Chromosome I"/>
</dbReference>
<dbReference type="PIRSF" id="PIRSF019543">
    <property type="entry name" value="Clavaminate_syn"/>
    <property type="match status" value="1"/>
</dbReference>
<gene>
    <name evidence="7" type="ORF">GA0074695_2925</name>
</gene>
<dbReference type="InterPro" id="IPR003819">
    <property type="entry name" value="TauD/TfdA-like"/>
</dbReference>
<keyword evidence="2 5" id="KW-0479">Metal-binding</keyword>
<reference evidence="8" key="1">
    <citation type="submission" date="2016-06" db="EMBL/GenBank/DDBJ databases">
        <authorList>
            <person name="Varghese N."/>
            <person name="Submissions Spin"/>
        </authorList>
    </citation>
    <scope>NUCLEOTIDE SEQUENCE [LARGE SCALE GENOMIC DNA]</scope>
    <source>
        <strain evidence="8">DSM 43909</strain>
    </source>
</reference>
<proteinExistence type="inferred from homology"/>
<dbReference type="NCBIfam" id="NF041363">
    <property type="entry name" value="GntD_guanitoxin"/>
    <property type="match status" value="1"/>
</dbReference>
<feature type="binding site" evidence="5">
    <location>
        <position position="300"/>
    </location>
    <ligand>
        <name>Fe cation</name>
        <dbReference type="ChEBI" id="CHEBI:24875"/>
    </ligand>
</feature>
<sequence length="341" mass="37816">MNTSSHPTDIVYYRLTPDDLDTIESLLSSTGARYPHPEAPEFLLDAPQVAAGLPNGLTRFLRTFQLSEPAGALVVQGFQVDDAAIGPTPPHWSEQADPASTRREEFFFMLVASVLGEPFGWSTLQRGSLVHNVIPIRGEEHQQSGHGSAELLEWHTEDGFHPYRCDYLGLMGMRNHTEVPTTYASIVTLDLPEDVMRVLAEPRFLIRPDDEHLNNARKAMSSPNSTIMQIGNAPIPAAVLFGGADRPYLRIDPYFMSAVPGDSQAAGALDLVTKQLESCLEDIVVQAGEILFVDNFRAVHGRRSFHAAYDGTDRWLKKIVVSRDLRRSRAIRASADSRVLR</sequence>
<feature type="domain" description="TauD/TfdA-like" evidence="6">
    <location>
        <begin position="140"/>
        <end position="318"/>
    </location>
</feature>
<dbReference type="Pfam" id="PF02668">
    <property type="entry name" value="TauD"/>
    <property type="match status" value="1"/>
</dbReference>
<dbReference type="GO" id="GO:0016491">
    <property type="term" value="F:oxidoreductase activity"/>
    <property type="evidence" value="ECO:0007669"/>
    <property type="project" value="UniProtKB-KW"/>
</dbReference>
<protein>
    <submittedName>
        <fullName evidence="7">Arginine beta-hydroxylase, Fe(II)/alpha-ketoglutarate-dependent</fullName>
    </submittedName>
</protein>
<dbReference type="OrthoDB" id="3872700at2"/>
<evidence type="ECO:0000256" key="5">
    <source>
        <dbReference type="PIRSR" id="PIRSR019543-2"/>
    </source>
</evidence>
<evidence type="ECO:0000256" key="1">
    <source>
        <dbReference type="ARBA" id="ARBA00008425"/>
    </source>
</evidence>
<dbReference type="RefSeq" id="WP_089006742.1">
    <property type="nucleotide sequence ID" value="NZ_LT607411.1"/>
</dbReference>
<accession>A0A1C4X1H1</accession>
<dbReference type="InterPro" id="IPR042098">
    <property type="entry name" value="TauD-like_sf"/>
</dbReference>
<feature type="binding site" evidence="5">
    <location>
        <position position="157"/>
    </location>
    <ligand>
        <name>Fe cation</name>
        <dbReference type="ChEBI" id="CHEBI:24875"/>
    </ligand>
</feature>
<dbReference type="Gene3D" id="3.60.130.10">
    <property type="entry name" value="Clavaminate synthase-like"/>
    <property type="match status" value="1"/>
</dbReference>
<dbReference type="AlphaFoldDB" id="A0A1C4X1H1"/>
<organism evidence="7 8">
    <name type="scientific">Micromonospora viridifaciens</name>
    <dbReference type="NCBI Taxonomy" id="1881"/>
    <lineage>
        <taxon>Bacteria</taxon>
        <taxon>Bacillati</taxon>
        <taxon>Actinomycetota</taxon>
        <taxon>Actinomycetes</taxon>
        <taxon>Micromonosporales</taxon>
        <taxon>Micromonosporaceae</taxon>
        <taxon>Micromonospora</taxon>
    </lineage>
</organism>
<comment type="similarity">
    <text evidence="1">Belongs to the clavaminate synthase family.</text>
</comment>
<name>A0A1C4X1H1_MICVI</name>
<evidence type="ECO:0000313" key="7">
    <source>
        <dbReference type="EMBL" id="SCF02298.1"/>
    </source>
</evidence>
<dbReference type="SUPFAM" id="SSF51197">
    <property type="entry name" value="Clavaminate synthase-like"/>
    <property type="match status" value="1"/>
</dbReference>
<evidence type="ECO:0000256" key="4">
    <source>
        <dbReference type="ARBA" id="ARBA00023004"/>
    </source>
</evidence>
<dbReference type="InterPro" id="IPR053447">
    <property type="entry name" value="Alpha-KG_dependent_hydroxylase"/>
</dbReference>
<evidence type="ECO:0000256" key="3">
    <source>
        <dbReference type="ARBA" id="ARBA00023002"/>
    </source>
</evidence>
<dbReference type="GO" id="GO:0005506">
    <property type="term" value="F:iron ion binding"/>
    <property type="evidence" value="ECO:0007669"/>
    <property type="project" value="InterPro"/>
</dbReference>
<dbReference type="InterPro" id="IPR014503">
    <property type="entry name" value="Clavaminate_syn-like"/>
</dbReference>
<evidence type="ECO:0000313" key="8">
    <source>
        <dbReference type="Proteomes" id="UP000198242"/>
    </source>
</evidence>
<evidence type="ECO:0000256" key="2">
    <source>
        <dbReference type="ARBA" id="ARBA00022723"/>
    </source>
</evidence>
<keyword evidence="4 5" id="KW-0408">Iron</keyword>
<feature type="binding site" evidence="5">
    <location>
        <position position="155"/>
    </location>
    <ligand>
        <name>Fe cation</name>
        <dbReference type="ChEBI" id="CHEBI:24875"/>
    </ligand>
</feature>